<name>A0A1I7WW45_HETBA</name>
<dbReference type="AlphaFoldDB" id="A0A1I7WW45"/>
<organism evidence="1 2">
    <name type="scientific">Heterorhabditis bacteriophora</name>
    <name type="common">Entomopathogenic nematode worm</name>
    <dbReference type="NCBI Taxonomy" id="37862"/>
    <lineage>
        <taxon>Eukaryota</taxon>
        <taxon>Metazoa</taxon>
        <taxon>Ecdysozoa</taxon>
        <taxon>Nematoda</taxon>
        <taxon>Chromadorea</taxon>
        <taxon>Rhabditida</taxon>
        <taxon>Rhabditina</taxon>
        <taxon>Rhabditomorpha</taxon>
        <taxon>Strongyloidea</taxon>
        <taxon>Heterorhabditidae</taxon>
        <taxon>Heterorhabditis</taxon>
    </lineage>
</organism>
<protein>
    <submittedName>
        <fullName evidence="2">Protein kinase domain-containing protein</fullName>
    </submittedName>
</protein>
<evidence type="ECO:0000313" key="1">
    <source>
        <dbReference type="Proteomes" id="UP000095283"/>
    </source>
</evidence>
<keyword evidence="1" id="KW-1185">Reference proteome</keyword>
<proteinExistence type="predicted"/>
<evidence type="ECO:0000313" key="2">
    <source>
        <dbReference type="WBParaSite" id="Hba_09356"/>
    </source>
</evidence>
<reference evidence="2" key="1">
    <citation type="submission" date="2016-11" db="UniProtKB">
        <authorList>
            <consortium name="WormBaseParasite"/>
        </authorList>
    </citation>
    <scope>IDENTIFICATION</scope>
</reference>
<sequence length="259" mass="29542">MSYRDLREARNFSLAPSYCSNRQLKYEWLFKNNRTFRRNVQTYLGSKDLYASASHDIHKSFHYGSEVIIRECNYQKDQLSLLEAICQTLNLRIKSISRNRTTVIYAFLPTTNNNSFVVRNLLLQKVKRGLVSKLGKVESRRLVRSISAESFARHVVGHCHGGGLSFIMVQPLGGTPSVIIFVAQKRRAYLVTAIFLVFVQLLRSSTTSRVVLHGSTSTMASVGCRQSPKNIRDLPHLQSARLRYEVFEGNVDSFHCFTS</sequence>
<dbReference type="Proteomes" id="UP000095283">
    <property type="component" value="Unplaced"/>
</dbReference>
<dbReference type="WBParaSite" id="Hba_09356">
    <property type="protein sequence ID" value="Hba_09356"/>
    <property type="gene ID" value="Hba_09356"/>
</dbReference>
<accession>A0A1I7WW45</accession>